<protein>
    <submittedName>
        <fullName evidence="3">Uncharacterized protein</fullName>
    </submittedName>
</protein>
<gene>
    <name evidence="3" type="ORF">PPENT_87.1.T0190087</name>
</gene>
<evidence type="ECO:0000256" key="2">
    <source>
        <dbReference type="SAM" id="MobiDB-lite"/>
    </source>
</evidence>
<name>A0A8S1TD07_9CILI</name>
<evidence type="ECO:0000313" key="3">
    <source>
        <dbReference type="EMBL" id="CAD8149394.1"/>
    </source>
</evidence>
<comment type="caution">
    <text evidence="3">The sequence shown here is derived from an EMBL/GenBank/DDBJ whole genome shotgun (WGS) entry which is preliminary data.</text>
</comment>
<keyword evidence="4" id="KW-1185">Reference proteome</keyword>
<evidence type="ECO:0000313" key="4">
    <source>
        <dbReference type="Proteomes" id="UP000689195"/>
    </source>
</evidence>
<keyword evidence="1" id="KW-0175">Coiled coil</keyword>
<feature type="region of interest" description="Disordered" evidence="2">
    <location>
        <begin position="303"/>
        <end position="322"/>
    </location>
</feature>
<evidence type="ECO:0000256" key="1">
    <source>
        <dbReference type="SAM" id="Coils"/>
    </source>
</evidence>
<feature type="coiled-coil region" evidence="1">
    <location>
        <begin position="97"/>
        <end position="178"/>
    </location>
</feature>
<organism evidence="3 4">
    <name type="scientific">Paramecium pentaurelia</name>
    <dbReference type="NCBI Taxonomy" id="43138"/>
    <lineage>
        <taxon>Eukaryota</taxon>
        <taxon>Sar</taxon>
        <taxon>Alveolata</taxon>
        <taxon>Ciliophora</taxon>
        <taxon>Intramacronucleata</taxon>
        <taxon>Oligohymenophorea</taxon>
        <taxon>Peniculida</taxon>
        <taxon>Parameciidae</taxon>
        <taxon>Paramecium</taxon>
    </lineage>
</organism>
<dbReference type="Proteomes" id="UP000689195">
    <property type="component" value="Unassembled WGS sequence"/>
</dbReference>
<reference evidence="3" key="1">
    <citation type="submission" date="2021-01" db="EMBL/GenBank/DDBJ databases">
        <authorList>
            <consortium name="Genoscope - CEA"/>
            <person name="William W."/>
        </authorList>
    </citation>
    <scope>NUCLEOTIDE SEQUENCE</scope>
</reference>
<dbReference type="AlphaFoldDB" id="A0A8S1TD07"/>
<dbReference type="OrthoDB" id="299178at2759"/>
<dbReference type="EMBL" id="CAJJDO010000019">
    <property type="protein sequence ID" value="CAD8149394.1"/>
    <property type="molecule type" value="Genomic_DNA"/>
</dbReference>
<sequence length="322" mass="38427">MNQQSFVQVNQEHDQIKKRVNSLKFQLKDIDQKNFILQNKLKDLKQLSPNARKSPIAQLQEQLGLDRKQIREQFKPIVEKEGIYVRNERLKTESQLQNQRNIEIQQKKKRVKQIEDQDSEILKRKAEYYEKKINEVRQRQLQEMEMNKLIVNKKIFDINNLKKQEQQLLGEISLAKQKEQQLNNRFCNVVLSTDNSIMLPTIQKTNSRMSQKSNYKQRLVLGSHSVQRSDKFLDRLQRSDTKNNDNSFIDYDENRRLRIEQRKSSQSIDQLNIGCQTSFIMTDDKKQESVQYSENFDSYCSNYQEESSDNLQKNKSKQKSKK</sequence>
<accession>A0A8S1TD07</accession>
<proteinExistence type="predicted"/>